<sequence>SSDLVCDLLGVKGKDILYMGDHIFGDILKSKKRQGWRTFLVVPELAHELQVWTEKSGPPPPSGAPPALGTAAAPVLSWSFALAELFEELRSLDLLLAELYQHLDSGSSERPDISSIKRRIQKVTHEMDMCYGKMGSLFHCGSHQTLFASQLMRYADLYAASFLNFLYYPFSYLFRAPSVLMAHESTVEHGPVDAGEGSTAPELQLDRHSQQVLGLPQDSSGEEEEDGEA</sequence>
<evidence type="ECO:0000256" key="5">
    <source>
        <dbReference type="SAM" id="MobiDB-lite"/>
    </source>
</evidence>
<evidence type="ECO:0008006" key="8">
    <source>
        <dbReference type="Google" id="ProtNLM"/>
    </source>
</evidence>
<keyword evidence="3" id="KW-0378">Hydrolase</keyword>
<dbReference type="Gene3D" id="3.40.50.1000">
    <property type="entry name" value="HAD superfamily/HAD-like"/>
    <property type="match status" value="1"/>
</dbReference>
<keyword evidence="2" id="KW-0479">Metal-binding</keyword>
<proteinExistence type="inferred from homology"/>
<feature type="compositionally biased region" description="Acidic residues" evidence="5">
    <location>
        <begin position="220"/>
        <end position="229"/>
    </location>
</feature>
<comment type="similarity">
    <text evidence="1">Belongs to the 5'(3')-deoxyribonucleotidase family.</text>
</comment>
<dbReference type="SUPFAM" id="SSF56784">
    <property type="entry name" value="HAD-like"/>
    <property type="match status" value="1"/>
</dbReference>
<evidence type="ECO:0000256" key="3">
    <source>
        <dbReference type="ARBA" id="ARBA00022801"/>
    </source>
</evidence>
<evidence type="ECO:0000256" key="2">
    <source>
        <dbReference type="ARBA" id="ARBA00022723"/>
    </source>
</evidence>
<dbReference type="OrthoDB" id="10252832at2759"/>
<dbReference type="InterPro" id="IPR023214">
    <property type="entry name" value="HAD_sf"/>
</dbReference>
<dbReference type="PANTHER" id="PTHR12103:SF18">
    <property type="entry name" value="5'-NUCLEOTIDASE DOMAIN-CONTAINING PROTEIN 4"/>
    <property type="match status" value="1"/>
</dbReference>
<dbReference type="InterPro" id="IPR008380">
    <property type="entry name" value="HAD-SF_hydro_IG_5-nucl"/>
</dbReference>
<evidence type="ECO:0000313" key="7">
    <source>
        <dbReference type="Proteomes" id="UP000237246"/>
    </source>
</evidence>
<dbReference type="InterPro" id="IPR036412">
    <property type="entry name" value="HAD-like_sf"/>
</dbReference>
<organism evidence="6 7">
    <name type="scientific">Bambusicola thoracicus</name>
    <name type="common">Chinese bamboo-partridge</name>
    <name type="synonym">Perdix thoracica</name>
    <dbReference type="NCBI Taxonomy" id="9083"/>
    <lineage>
        <taxon>Eukaryota</taxon>
        <taxon>Metazoa</taxon>
        <taxon>Chordata</taxon>
        <taxon>Craniata</taxon>
        <taxon>Vertebrata</taxon>
        <taxon>Euteleostomi</taxon>
        <taxon>Archelosauria</taxon>
        <taxon>Archosauria</taxon>
        <taxon>Dinosauria</taxon>
        <taxon>Saurischia</taxon>
        <taxon>Theropoda</taxon>
        <taxon>Coelurosauria</taxon>
        <taxon>Aves</taxon>
        <taxon>Neognathae</taxon>
        <taxon>Galloanserae</taxon>
        <taxon>Galliformes</taxon>
        <taxon>Phasianidae</taxon>
        <taxon>Perdicinae</taxon>
        <taxon>Bambusicola</taxon>
    </lineage>
</organism>
<gene>
    <name evidence="6" type="ORF">CIB84_011539</name>
</gene>
<dbReference type="EMBL" id="PPHD01039072">
    <property type="protein sequence ID" value="POI24711.1"/>
    <property type="molecule type" value="Genomic_DNA"/>
</dbReference>
<feature type="region of interest" description="Disordered" evidence="5">
    <location>
        <begin position="189"/>
        <end position="229"/>
    </location>
</feature>
<dbReference type="AlphaFoldDB" id="A0A2P4SKT1"/>
<dbReference type="PANTHER" id="PTHR12103">
    <property type="entry name" value="5'-NUCLEOTIDASE DOMAIN-CONTAINING"/>
    <property type="match status" value="1"/>
</dbReference>
<keyword evidence="4" id="KW-0460">Magnesium</keyword>
<dbReference type="GO" id="GO:0008253">
    <property type="term" value="F:5'-nucleotidase activity"/>
    <property type="evidence" value="ECO:0007669"/>
    <property type="project" value="TreeGrafter"/>
</dbReference>
<dbReference type="GO" id="GO:0046872">
    <property type="term" value="F:metal ion binding"/>
    <property type="evidence" value="ECO:0007669"/>
    <property type="project" value="UniProtKB-KW"/>
</dbReference>
<name>A0A2P4SKT1_BAMTH</name>
<accession>A0A2P4SKT1</accession>
<reference evidence="6 7" key="1">
    <citation type="submission" date="2018-01" db="EMBL/GenBank/DDBJ databases">
        <title>Comparison of the Chinese Bamboo Partridge and Red Junglefowl genome sequences highlights the importance of demography in genome evolution.</title>
        <authorList>
            <person name="Tiley G.P."/>
            <person name="Kimball R.T."/>
            <person name="Braun E.L."/>
            <person name="Burleigh J.G."/>
        </authorList>
    </citation>
    <scope>NUCLEOTIDE SEQUENCE [LARGE SCALE GENOMIC DNA]</scope>
    <source>
        <strain evidence="6">RTK389</strain>
        <tissue evidence="6">Blood</tissue>
    </source>
</reference>
<evidence type="ECO:0000313" key="6">
    <source>
        <dbReference type="EMBL" id="POI24711.1"/>
    </source>
</evidence>
<feature type="non-terminal residue" evidence="6">
    <location>
        <position position="1"/>
    </location>
</feature>
<keyword evidence="7" id="KW-1185">Reference proteome</keyword>
<evidence type="ECO:0000256" key="4">
    <source>
        <dbReference type="ARBA" id="ARBA00022842"/>
    </source>
</evidence>
<evidence type="ECO:0000256" key="1">
    <source>
        <dbReference type="ARBA" id="ARBA00009589"/>
    </source>
</evidence>
<dbReference type="Proteomes" id="UP000237246">
    <property type="component" value="Unassembled WGS sequence"/>
</dbReference>
<protein>
    <recommendedName>
        <fullName evidence="8">5NTC nucleotidase</fullName>
    </recommendedName>
</protein>
<dbReference type="Pfam" id="PF05761">
    <property type="entry name" value="5_nucleotid"/>
    <property type="match status" value="1"/>
</dbReference>
<comment type="caution">
    <text evidence="6">The sequence shown here is derived from an EMBL/GenBank/DDBJ whole genome shotgun (WGS) entry which is preliminary data.</text>
</comment>